<dbReference type="AlphaFoldDB" id="A0AA40LLG7"/>
<keyword evidence="6" id="KW-0010">Activator</keyword>
<evidence type="ECO:0000256" key="4">
    <source>
        <dbReference type="ARBA" id="ARBA00023163"/>
    </source>
</evidence>
<evidence type="ECO:0000256" key="5">
    <source>
        <dbReference type="ARBA" id="ARBA00023242"/>
    </source>
</evidence>
<dbReference type="Pfam" id="PF10278">
    <property type="entry name" value="Med19"/>
    <property type="match status" value="1"/>
</dbReference>
<dbReference type="InterPro" id="IPR019403">
    <property type="entry name" value="Mediator_Med19_met"/>
</dbReference>
<comment type="function">
    <text evidence="6">Component of the Mediator complex, a coactivator involved in the regulated transcription of nearly all RNA polymerase II-dependent genes. Mediator functions as a bridge to convey information from gene-specific regulatory proteins to the basal RNA polymerase II transcription machinery. Mediator is recruited to promoters by direct interactions with regulatory proteins and serves as a scaffold for the assembly of a functional preinitiation complex with RNA polymerase II and the general transcription factors.</text>
</comment>
<reference evidence="8" key="1">
    <citation type="submission" date="2023-06" db="EMBL/GenBank/DDBJ databases">
        <title>Reference genome for the Northern bat (Eptesicus nilssonii), a most northern bat species.</title>
        <authorList>
            <person name="Laine V.N."/>
            <person name="Pulliainen A.T."/>
            <person name="Lilley T.M."/>
        </authorList>
    </citation>
    <scope>NUCLEOTIDE SEQUENCE</scope>
    <source>
        <strain evidence="8">BLF_Eptnil</strain>
        <tissue evidence="8">Kidney</tissue>
    </source>
</reference>
<organism evidence="8 9">
    <name type="scientific">Cnephaeus nilssonii</name>
    <name type="common">Northern bat</name>
    <name type="synonym">Eptesicus nilssonii</name>
    <dbReference type="NCBI Taxonomy" id="3371016"/>
    <lineage>
        <taxon>Eukaryota</taxon>
        <taxon>Metazoa</taxon>
        <taxon>Chordata</taxon>
        <taxon>Craniata</taxon>
        <taxon>Vertebrata</taxon>
        <taxon>Euteleostomi</taxon>
        <taxon>Mammalia</taxon>
        <taxon>Eutheria</taxon>
        <taxon>Laurasiatheria</taxon>
        <taxon>Chiroptera</taxon>
        <taxon>Yangochiroptera</taxon>
        <taxon>Vespertilionidae</taxon>
        <taxon>Cnephaeus</taxon>
    </lineage>
</organism>
<dbReference type="PANTHER" id="PTHR22536">
    <property type="entry name" value="LUNG CANCER METASTASIS-RELATED LCMR1 PROTEIN"/>
    <property type="match status" value="1"/>
</dbReference>
<accession>A0AA40LLG7</accession>
<evidence type="ECO:0000313" key="8">
    <source>
        <dbReference type="EMBL" id="KAK1335804.1"/>
    </source>
</evidence>
<dbReference type="EMBL" id="JAULJE010000013">
    <property type="protein sequence ID" value="KAK1335804.1"/>
    <property type="molecule type" value="Genomic_DNA"/>
</dbReference>
<keyword evidence="4 6" id="KW-0804">Transcription</keyword>
<evidence type="ECO:0000256" key="7">
    <source>
        <dbReference type="SAM" id="MobiDB-lite"/>
    </source>
</evidence>
<feature type="compositionally biased region" description="Low complexity" evidence="7">
    <location>
        <begin position="284"/>
        <end position="294"/>
    </location>
</feature>
<dbReference type="GO" id="GO:0045944">
    <property type="term" value="P:positive regulation of transcription by RNA polymerase II"/>
    <property type="evidence" value="ECO:0007669"/>
    <property type="project" value="TreeGrafter"/>
</dbReference>
<dbReference type="PANTHER" id="PTHR22536:SF1">
    <property type="entry name" value="MEDIATOR OF RNA POLYMERASE II TRANSCRIPTION SUBUNIT 19"/>
    <property type="match status" value="1"/>
</dbReference>
<evidence type="ECO:0000256" key="6">
    <source>
        <dbReference type="RuleBase" id="RU364151"/>
    </source>
</evidence>
<evidence type="ECO:0000256" key="3">
    <source>
        <dbReference type="ARBA" id="ARBA00023015"/>
    </source>
</evidence>
<feature type="region of interest" description="Disordered" evidence="7">
    <location>
        <begin position="1"/>
        <end position="87"/>
    </location>
</feature>
<keyword evidence="3 6" id="KW-0805">Transcription regulation</keyword>
<proteinExistence type="inferred from homology"/>
<dbReference type="Proteomes" id="UP001177744">
    <property type="component" value="Unassembled WGS sequence"/>
</dbReference>
<dbReference type="GO" id="GO:0003712">
    <property type="term" value="F:transcription coregulator activity"/>
    <property type="evidence" value="ECO:0007669"/>
    <property type="project" value="InterPro"/>
</dbReference>
<feature type="compositionally biased region" description="Pro residues" evidence="7">
    <location>
        <begin position="56"/>
        <end position="77"/>
    </location>
</feature>
<dbReference type="GO" id="GO:0016592">
    <property type="term" value="C:mediator complex"/>
    <property type="evidence" value="ECO:0007669"/>
    <property type="project" value="InterPro"/>
</dbReference>
<name>A0AA40LLG7_CNENI</name>
<evidence type="ECO:0000313" key="9">
    <source>
        <dbReference type="Proteomes" id="UP001177744"/>
    </source>
</evidence>
<protein>
    <recommendedName>
        <fullName evidence="6">Mediator of RNA polymerase II transcription subunit 19</fullName>
    </recommendedName>
    <alternativeName>
        <fullName evidence="6">Mediator complex subunit 19</fullName>
    </alternativeName>
</protein>
<gene>
    <name evidence="6" type="primary">MED19</name>
    <name evidence="8" type="ORF">QTO34_003599</name>
</gene>
<feature type="compositionally biased region" description="Basic residues" evidence="7">
    <location>
        <begin position="262"/>
        <end position="274"/>
    </location>
</feature>
<evidence type="ECO:0000256" key="2">
    <source>
        <dbReference type="ARBA" id="ARBA00009259"/>
    </source>
</evidence>
<keyword evidence="5 6" id="KW-0539">Nucleus</keyword>
<comment type="subcellular location">
    <subcellularLocation>
        <location evidence="1 6">Nucleus</location>
    </subcellularLocation>
</comment>
<sequence length="294" mass="31650">MEEEGGTPGKDCPMKTTSARHQDGAGAEGKMENFTALFGAQADPPPPPTALGFGPGKPPPPPPPPPGGGPGTAPPPTAATAPPGADKSAAGCGPFYLMRELPGSTELTGSTNLITHYNLEHAYNKFCGKKVKEKLSNFLPDLPGMIDLPGSHDNSSLRSLIEKPPILGGSFNPITGTMLAGFRLHTGPLPEQCRLMHIQPPKKKNKHKHKQSRTQDPVPPEFWQEGILSSTVDRHLMSPTETPSDSDHKKKKKKKEEDPERKRKKKEKKKKKNRHSPDHPGMGSSQASSSSSLR</sequence>
<keyword evidence="9" id="KW-1185">Reference proteome</keyword>
<comment type="similarity">
    <text evidence="2 6">Belongs to the Mediator complex subunit 19 family.</text>
</comment>
<feature type="region of interest" description="Disordered" evidence="7">
    <location>
        <begin position="201"/>
        <end position="294"/>
    </location>
</feature>
<comment type="subunit">
    <text evidence="6">Component of the Mediator complex, which is composed of MED1, MED4, MED6, MED7, MED8, MED9, MED10, MED11, MED12, MED13, MED13L, MED14, MED15, MED16, MED17, MED18, MED19, MED20, MED21, MED22, MED23, MED24, MED25, MED26, MED27, MED29, MED30, MED31, CCNC, CDK8 and CDC2L6/CDK11. The MED12, MED13, CCNC and CDK8 subunits form a distinct module termed the CDK8 module. Mediator containing the CDK8 module is less active than Mediator lacking this module in supporting transcriptional activation. Individual preparations of the Mediator complex lacking one or more distinct subunits have been variously termed ARC, CRSP, DRIP, PC2, SMCC and TRAP.</text>
</comment>
<evidence type="ECO:0000256" key="1">
    <source>
        <dbReference type="ARBA" id="ARBA00004123"/>
    </source>
</evidence>
<feature type="compositionally biased region" description="Basic residues" evidence="7">
    <location>
        <begin position="201"/>
        <end position="212"/>
    </location>
</feature>
<comment type="caution">
    <text evidence="8">The sequence shown here is derived from an EMBL/GenBank/DDBJ whole genome shotgun (WGS) entry which is preliminary data.</text>
</comment>